<accession>A0A2P2N600</accession>
<dbReference type="AlphaFoldDB" id="A0A2P2N600"/>
<protein>
    <submittedName>
        <fullName evidence="1">Uncharacterized protein</fullName>
    </submittedName>
</protein>
<evidence type="ECO:0000313" key="1">
    <source>
        <dbReference type="EMBL" id="MBX37929.1"/>
    </source>
</evidence>
<proteinExistence type="predicted"/>
<sequence length="55" mass="6201">MQFSFLLSNLVTANYHLLDRLSYAMNLIDPCLAYICIRGTSHSRSLSGIPRGEQI</sequence>
<name>A0A2P2N600_RHIMU</name>
<reference evidence="1" key="1">
    <citation type="submission" date="2018-02" db="EMBL/GenBank/DDBJ databases">
        <title>Rhizophora mucronata_Transcriptome.</title>
        <authorList>
            <person name="Meera S.P."/>
            <person name="Sreeshan A."/>
            <person name="Augustine A."/>
        </authorList>
    </citation>
    <scope>NUCLEOTIDE SEQUENCE</scope>
    <source>
        <tissue evidence="1">Leaf</tissue>
    </source>
</reference>
<organism evidence="1">
    <name type="scientific">Rhizophora mucronata</name>
    <name type="common">Asiatic mangrove</name>
    <dbReference type="NCBI Taxonomy" id="61149"/>
    <lineage>
        <taxon>Eukaryota</taxon>
        <taxon>Viridiplantae</taxon>
        <taxon>Streptophyta</taxon>
        <taxon>Embryophyta</taxon>
        <taxon>Tracheophyta</taxon>
        <taxon>Spermatophyta</taxon>
        <taxon>Magnoliopsida</taxon>
        <taxon>eudicotyledons</taxon>
        <taxon>Gunneridae</taxon>
        <taxon>Pentapetalae</taxon>
        <taxon>rosids</taxon>
        <taxon>fabids</taxon>
        <taxon>Malpighiales</taxon>
        <taxon>Rhizophoraceae</taxon>
        <taxon>Rhizophora</taxon>
    </lineage>
</organism>
<dbReference type="EMBL" id="GGEC01057445">
    <property type="protein sequence ID" value="MBX37929.1"/>
    <property type="molecule type" value="Transcribed_RNA"/>
</dbReference>